<keyword evidence="6 7" id="KW-0131">Cell cycle</keyword>
<feature type="region of interest" description="Disordered" evidence="9">
    <location>
        <begin position="1"/>
        <end position="21"/>
    </location>
</feature>
<keyword evidence="2 7" id="KW-0132">Cell division</keyword>
<dbReference type="NCBIfam" id="TIGR02209">
    <property type="entry name" value="ftsL_broad"/>
    <property type="match status" value="1"/>
</dbReference>
<dbReference type="GO" id="GO:0005886">
    <property type="term" value="C:plasma membrane"/>
    <property type="evidence" value="ECO:0007669"/>
    <property type="project" value="UniProtKB-SubCell"/>
</dbReference>
<evidence type="ECO:0000256" key="6">
    <source>
        <dbReference type="ARBA" id="ARBA00023306"/>
    </source>
</evidence>
<keyword evidence="5 7" id="KW-0472">Membrane</keyword>
<dbReference type="RefSeq" id="WP_094884006.1">
    <property type="nucleotide sequence ID" value="NZ_NPMS01000001.1"/>
</dbReference>
<organism evidence="10 11">
    <name type="scientific">Virgibacillus indicus</name>
    <dbReference type="NCBI Taxonomy" id="2024554"/>
    <lineage>
        <taxon>Bacteria</taxon>
        <taxon>Bacillati</taxon>
        <taxon>Bacillota</taxon>
        <taxon>Bacilli</taxon>
        <taxon>Bacillales</taxon>
        <taxon>Bacillaceae</taxon>
        <taxon>Virgibacillus</taxon>
    </lineage>
</organism>
<comment type="caution">
    <text evidence="10">The sequence shown here is derived from an EMBL/GenBank/DDBJ whole genome shotgun (WGS) entry which is preliminary data.</text>
</comment>
<keyword evidence="4 7" id="KW-1133">Transmembrane helix</keyword>
<sequence length="124" mass="13956">MGANHARSWQQNRPEQTQVREQKVAVKVRKQGWITKGEKVIYSVIGAGLVAAGIFVVSFSSSTDSLNREMQQLENVVQTQKVTNEGLMFEMKELSRPERITKIAKDNGLKLQDAEVKQAHAFNN</sequence>
<reference evidence="10 11" key="1">
    <citation type="submission" date="2017-08" db="EMBL/GenBank/DDBJ databases">
        <title>Virgibacillus indicus sp. nov. and Virgibacillus profoundi sp. nov, two moderately halophilic bacteria isolated from marine sediment by using the Microfluidic Streak Plate.</title>
        <authorList>
            <person name="Xu B."/>
            <person name="Hu B."/>
            <person name="Wang J."/>
            <person name="Zhu Y."/>
            <person name="Huang L."/>
            <person name="Du W."/>
            <person name="Huang Y."/>
        </authorList>
    </citation>
    <scope>NUCLEOTIDE SEQUENCE [LARGE SCALE GENOMIC DNA]</scope>
    <source>
        <strain evidence="10 11">IO3-P2-C2</strain>
    </source>
</reference>
<dbReference type="GO" id="GO:0043093">
    <property type="term" value="P:FtsZ-dependent cytokinesis"/>
    <property type="evidence" value="ECO:0007669"/>
    <property type="project" value="UniProtKB-UniRule"/>
</dbReference>
<evidence type="ECO:0000256" key="4">
    <source>
        <dbReference type="ARBA" id="ARBA00022989"/>
    </source>
</evidence>
<accession>A0A265NEI9</accession>
<dbReference type="OrthoDB" id="2973386at2"/>
<evidence type="ECO:0000256" key="9">
    <source>
        <dbReference type="SAM" id="MobiDB-lite"/>
    </source>
</evidence>
<comment type="function">
    <text evidence="7">Essential cell division protein.</text>
</comment>
<comment type="similarity">
    <text evidence="7">Belongs to the FtsL family.</text>
</comment>
<evidence type="ECO:0000313" key="10">
    <source>
        <dbReference type="EMBL" id="OZU90413.1"/>
    </source>
</evidence>
<dbReference type="GO" id="GO:0032153">
    <property type="term" value="C:cell division site"/>
    <property type="evidence" value="ECO:0007669"/>
    <property type="project" value="UniProtKB-UniRule"/>
</dbReference>
<dbReference type="InterPro" id="IPR011922">
    <property type="entry name" value="Cell_div_FtsL"/>
</dbReference>
<evidence type="ECO:0000256" key="3">
    <source>
        <dbReference type="ARBA" id="ARBA00022692"/>
    </source>
</evidence>
<evidence type="ECO:0000313" key="11">
    <source>
        <dbReference type="Proteomes" id="UP000216498"/>
    </source>
</evidence>
<evidence type="ECO:0000256" key="5">
    <source>
        <dbReference type="ARBA" id="ARBA00023136"/>
    </source>
</evidence>
<dbReference type="EMBL" id="NPMS01000001">
    <property type="protein sequence ID" value="OZU90413.1"/>
    <property type="molecule type" value="Genomic_DNA"/>
</dbReference>
<feature type="compositionally biased region" description="Polar residues" evidence="9">
    <location>
        <begin position="7"/>
        <end position="17"/>
    </location>
</feature>
<dbReference type="HAMAP" id="MF_00910">
    <property type="entry name" value="FtsL"/>
    <property type="match status" value="1"/>
</dbReference>
<protein>
    <recommendedName>
        <fullName evidence="7 8">Cell division protein FtsL</fullName>
    </recommendedName>
</protein>
<dbReference type="AlphaFoldDB" id="A0A265NEI9"/>
<name>A0A265NEI9_9BACI</name>
<keyword evidence="1 7" id="KW-1003">Cell membrane</keyword>
<comment type="subcellular location">
    <subcellularLocation>
        <location evidence="7">Cell membrane</location>
        <topology evidence="7">Single-pass type II membrane protein</topology>
    </subcellularLocation>
    <text evidence="7">Localizes to the division septum where it forms a ring structure.</text>
</comment>
<evidence type="ECO:0000256" key="1">
    <source>
        <dbReference type="ARBA" id="ARBA00022475"/>
    </source>
</evidence>
<gene>
    <name evidence="7 10" type="primary">ftsL</name>
    <name evidence="10" type="ORF">CIL03_04505</name>
</gene>
<evidence type="ECO:0000256" key="2">
    <source>
        <dbReference type="ARBA" id="ARBA00022618"/>
    </source>
</evidence>
<keyword evidence="11" id="KW-1185">Reference proteome</keyword>
<evidence type="ECO:0000256" key="8">
    <source>
        <dbReference type="NCBIfam" id="TIGR02209"/>
    </source>
</evidence>
<keyword evidence="3 7" id="KW-0812">Transmembrane</keyword>
<proteinExistence type="inferred from homology"/>
<dbReference type="Proteomes" id="UP000216498">
    <property type="component" value="Unassembled WGS sequence"/>
</dbReference>
<evidence type="ECO:0000256" key="7">
    <source>
        <dbReference type="HAMAP-Rule" id="MF_00910"/>
    </source>
</evidence>